<reference evidence="3" key="1">
    <citation type="journal article" date="2019" name="Curr. Biol.">
        <title>Genome Sequence of Striga asiatica Provides Insight into the Evolution of Plant Parasitism.</title>
        <authorList>
            <person name="Yoshida S."/>
            <person name="Kim S."/>
            <person name="Wafula E.K."/>
            <person name="Tanskanen J."/>
            <person name="Kim Y.M."/>
            <person name="Honaas L."/>
            <person name="Yang Z."/>
            <person name="Spallek T."/>
            <person name="Conn C.E."/>
            <person name="Ichihashi Y."/>
            <person name="Cheong K."/>
            <person name="Cui S."/>
            <person name="Der J.P."/>
            <person name="Gundlach H."/>
            <person name="Jiao Y."/>
            <person name="Hori C."/>
            <person name="Ishida J.K."/>
            <person name="Kasahara H."/>
            <person name="Kiba T."/>
            <person name="Kim M.S."/>
            <person name="Koo N."/>
            <person name="Laohavisit A."/>
            <person name="Lee Y.H."/>
            <person name="Lumba S."/>
            <person name="McCourt P."/>
            <person name="Mortimer J.C."/>
            <person name="Mutuku J.M."/>
            <person name="Nomura T."/>
            <person name="Sasaki-Sekimoto Y."/>
            <person name="Seto Y."/>
            <person name="Wang Y."/>
            <person name="Wakatake T."/>
            <person name="Sakakibara H."/>
            <person name="Demura T."/>
            <person name="Yamaguchi S."/>
            <person name="Yoneyama K."/>
            <person name="Manabe R.I."/>
            <person name="Nelson D.C."/>
            <person name="Schulman A.H."/>
            <person name="Timko M.P."/>
            <person name="dePamphilis C.W."/>
            <person name="Choi D."/>
            <person name="Shirasu K."/>
        </authorList>
    </citation>
    <scope>NUCLEOTIDE SEQUENCE [LARGE SCALE GENOMIC DNA]</scope>
    <source>
        <strain evidence="3">cv. UVA1</strain>
    </source>
</reference>
<evidence type="ECO:0000256" key="1">
    <source>
        <dbReference type="SAM" id="MobiDB-lite"/>
    </source>
</evidence>
<dbReference type="InterPro" id="IPR053031">
    <property type="entry name" value="Cuticle_assoc_protein"/>
</dbReference>
<dbReference type="Proteomes" id="UP000325081">
    <property type="component" value="Unassembled WGS sequence"/>
</dbReference>
<comment type="caution">
    <text evidence="2">The sequence shown here is derived from an EMBL/GenBank/DDBJ whole genome shotgun (WGS) entry which is preliminary data.</text>
</comment>
<dbReference type="SUPFAM" id="SSF140996">
    <property type="entry name" value="Hermes dimerisation domain"/>
    <property type="match status" value="1"/>
</dbReference>
<dbReference type="PANTHER" id="PTHR34396:SF25">
    <property type="entry name" value="BOUNDARY ELEMENT ASSOCIATED FACTOR"/>
    <property type="match status" value="1"/>
</dbReference>
<dbReference type="AlphaFoldDB" id="A0A5A7QDN3"/>
<sequence>MVDHGERPTSSQNVDMPPENSPPLPSPISVNDCMHTPQDEMSPPVNPRTLDCDENEMAAGNDELYGNLKAEIWKQYERPVMVNGTLKAKCKHCKQYMLGNPSQGTSHLRKHFERCKSRKSQDIRQMVLKGNFSKEKFELSPYSFDQELSRKELAKMIIKHEYPLKMVEHEGFKNFAKSLNPCFKMVTRNTVKSDCFKIYEKLKESVMHIFEVNEKERIHGGHCTLC</sequence>
<protein>
    <submittedName>
        <fullName evidence="2">BED zinc finger</fullName>
    </submittedName>
</protein>
<feature type="region of interest" description="Disordered" evidence="1">
    <location>
        <begin position="1"/>
        <end position="44"/>
    </location>
</feature>
<gene>
    <name evidence="2" type="ORF">STAS_19870</name>
</gene>
<dbReference type="OrthoDB" id="1900170at2759"/>
<dbReference type="EMBL" id="BKCP01006515">
    <property type="protein sequence ID" value="GER43052.1"/>
    <property type="molecule type" value="Genomic_DNA"/>
</dbReference>
<keyword evidence="3" id="KW-1185">Reference proteome</keyword>
<dbReference type="PANTHER" id="PTHR34396">
    <property type="entry name" value="OS03G0264950 PROTEIN-RELATED"/>
    <property type="match status" value="1"/>
</dbReference>
<dbReference type="GO" id="GO:1990837">
    <property type="term" value="F:sequence-specific double-stranded DNA binding"/>
    <property type="evidence" value="ECO:0007669"/>
    <property type="project" value="TreeGrafter"/>
</dbReference>
<accession>A0A5A7QDN3</accession>
<dbReference type="GO" id="GO:0006357">
    <property type="term" value="P:regulation of transcription by RNA polymerase II"/>
    <property type="evidence" value="ECO:0007669"/>
    <property type="project" value="TreeGrafter"/>
</dbReference>
<dbReference type="SMART" id="SM00614">
    <property type="entry name" value="ZnF_BED"/>
    <property type="match status" value="1"/>
</dbReference>
<name>A0A5A7QDN3_STRAF</name>
<evidence type="ECO:0000313" key="2">
    <source>
        <dbReference type="EMBL" id="GER43052.1"/>
    </source>
</evidence>
<organism evidence="2 3">
    <name type="scientific">Striga asiatica</name>
    <name type="common">Asiatic witchweed</name>
    <name type="synonym">Buchnera asiatica</name>
    <dbReference type="NCBI Taxonomy" id="4170"/>
    <lineage>
        <taxon>Eukaryota</taxon>
        <taxon>Viridiplantae</taxon>
        <taxon>Streptophyta</taxon>
        <taxon>Embryophyta</taxon>
        <taxon>Tracheophyta</taxon>
        <taxon>Spermatophyta</taxon>
        <taxon>Magnoliopsida</taxon>
        <taxon>eudicotyledons</taxon>
        <taxon>Gunneridae</taxon>
        <taxon>Pentapetalae</taxon>
        <taxon>asterids</taxon>
        <taxon>lamiids</taxon>
        <taxon>Lamiales</taxon>
        <taxon>Orobanchaceae</taxon>
        <taxon>Buchnereae</taxon>
        <taxon>Striga</taxon>
    </lineage>
</organism>
<dbReference type="GO" id="GO:0005634">
    <property type="term" value="C:nucleus"/>
    <property type="evidence" value="ECO:0007669"/>
    <property type="project" value="TreeGrafter"/>
</dbReference>
<proteinExistence type="predicted"/>
<evidence type="ECO:0000313" key="3">
    <source>
        <dbReference type="Proteomes" id="UP000325081"/>
    </source>
</evidence>